<protein>
    <submittedName>
        <fullName evidence="1">Uncharacterized protein</fullName>
    </submittedName>
</protein>
<dbReference type="RefSeq" id="WP_415865534.1">
    <property type="nucleotide sequence ID" value="NZ_CP134537.1"/>
</dbReference>
<accession>A0ABY9XT54</accession>
<evidence type="ECO:0000313" key="1">
    <source>
        <dbReference type="EMBL" id="WNH08992.1"/>
    </source>
</evidence>
<sequence>MTSKKYKISDSQLWYKIESDFAKNGGIYKLFCVDDNNEIIEINRLLKTDPNGILYIEKATSFLDRVINLKKSISPDYYSENHECGIRYKNSDLIKSKFQFQHLEIELNGYEEIHLKEKELLNNYEQEFGELPPFNRNK</sequence>
<organism evidence="1 2">
    <name type="scientific">Thalassobellus suaedae</name>
    <dbReference type="NCBI Taxonomy" id="3074124"/>
    <lineage>
        <taxon>Bacteria</taxon>
        <taxon>Pseudomonadati</taxon>
        <taxon>Bacteroidota</taxon>
        <taxon>Flavobacteriia</taxon>
        <taxon>Flavobacteriales</taxon>
        <taxon>Flavobacteriaceae</taxon>
        <taxon>Thalassobellus</taxon>
    </lineage>
</organism>
<dbReference type="Proteomes" id="UP001302806">
    <property type="component" value="Chromosome"/>
</dbReference>
<gene>
    <name evidence="1" type="ORF">RHP51_18450</name>
</gene>
<evidence type="ECO:0000313" key="2">
    <source>
        <dbReference type="Proteomes" id="UP001302806"/>
    </source>
</evidence>
<reference evidence="1 2" key="1">
    <citation type="submission" date="2023-09" db="EMBL/GenBank/DDBJ databases">
        <title>Thalassobella suaedae gen. nov., sp. nov., a marine bacterium of the family Flavobacteriaceae isolated from a halophyte Suaeda japonica.</title>
        <authorList>
            <person name="Lee S.Y."/>
            <person name="Hwang C.Y."/>
        </authorList>
    </citation>
    <scope>NUCLEOTIDE SEQUENCE [LARGE SCALE GENOMIC DNA]</scope>
    <source>
        <strain evidence="1 2">HL-DH14</strain>
    </source>
</reference>
<name>A0ABY9XT54_9FLAO</name>
<proteinExistence type="predicted"/>
<dbReference type="EMBL" id="CP134537">
    <property type="protein sequence ID" value="WNH08992.1"/>
    <property type="molecule type" value="Genomic_DNA"/>
</dbReference>